<comment type="caution">
    <text evidence="2">The sequence shown here is derived from an EMBL/GenBank/DDBJ whole genome shotgun (WGS) entry which is preliminary data.</text>
</comment>
<evidence type="ECO:0000313" key="3">
    <source>
        <dbReference type="Proteomes" id="UP001190700"/>
    </source>
</evidence>
<feature type="compositionally biased region" description="Polar residues" evidence="1">
    <location>
        <begin position="123"/>
        <end position="138"/>
    </location>
</feature>
<protein>
    <submittedName>
        <fullName evidence="2">Uncharacterized protein</fullName>
    </submittedName>
</protein>
<dbReference type="Proteomes" id="UP001190700">
    <property type="component" value="Unassembled WGS sequence"/>
</dbReference>
<gene>
    <name evidence="2" type="ORF">CYMTET_33526</name>
</gene>
<feature type="region of interest" description="Disordered" evidence="1">
    <location>
        <begin position="1"/>
        <end position="208"/>
    </location>
</feature>
<sequence length="222" mass="23835">MVSEGDTGQGVPASPSSDFMDPLLILPGERKVLRKKPSLKRSSGAPVQQAGWELNNSTARREASQSSRTSRSSLPRTPSGETRAVIGRSFSTRDEKELQDTAPQGGRDLLHTPPMPLFGEMSGSETNRTPNSVFTSRHASALRNAIHASRGGSLPSPSSQRRTTRTLYKGARSSPIPYNALQHDSSNFRVDPHPPPPLLADAYEPPAKVSSGCGIALLGRSR</sequence>
<reference evidence="2 3" key="1">
    <citation type="journal article" date="2015" name="Genome Biol. Evol.">
        <title>Comparative Genomics of a Bacterivorous Green Alga Reveals Evolutionary Causalities and Consequences of Phago-Mixotrophic Mode of Nutrition.</title>
        <authorList>
            <person name="Burns J.A."/>
            <person name="Paasch A."/>
            <person name="Narechania A."/>
            <person name="Kim E."/>
        </authorList>
    </citation>
    <scope>NUCLEOTIDE SEQUENCE [LARGE SCALE GENOMIC DNA]</scope>
    <source>
        <strain evidence="2 3">PLY_AMNH</strain>
    </source>
</reference>
<organism evidence="2 3">
    <name type="scientific">Cymbomonas tetramitiformis</name>
    <dbReference type="NCBI Taxonomy" id="36881"/>
    <lineage>
        <taxon>Eukaryota</taxon>
        <taxon>Viridiplantae</taxon>
        <taxon>Chlorophyta</taxon>
        <taxon>Pyramimonadophyceae</taxon>
        <taxon>Pyramimonadales</taxon>
        <taxon>Pyramimonadaceae</taxon>
        <taxon>Cymbomonas</taxon>
    </lineage>
</organism>
<name>A0AAE0FD29_9CHLO</name>
<evidence type="ECO:0000256" key="1">
    <source>
        <dbReference type="SAM" id="MobiDB-lite"/>
    </source>
</evidence>
<feature type="compositionally biased region" description="Low complexity" evidence="1">
    <location>
        <begin position="64"/>
        <end position="79"/>
    </location>
</feature>
<dbReference type="AlphaFoldDB" id="A0AAE0FD29"/>
<evidence type="ECO:0000313" key="2">
    <source>
        <dbReference type="EMBL" id="KAK3257384.1"/>
    </source>
</evidence>
<proteinExistence type="predicted"/>
<keyword evidence="3" id="KW-1185">Reference proteome</keyword>
<accession>A0AAE0FD29</accession>
<dbReference type="EMBL" id="LGRX02020564">
    <property type="protein sequence ID" value="KAK3257384.1"/>
    <property type="molecule type" value="Genomic_DNA"/>
</dbReference>